<name>A0A8J4T2N7_9TREM</name>
<dbReference type="EMBL" id="LUCH01013535">
    <property type="protein sequence ID" value="KAF5395414.1"/>
    <property type="molecule type" value="Genomic_DNA"/>
</dbReference>
<organism evidence="2 3">
    <name type="scientific">Paragonimus heterotremus</name>
    <dbReference type="NCBI Taxonomy" id="100268"/>
    <lineage>
        <taxon>Eukaryota</taxon>
        <taxon>Metazoa</taxon>
        <taxon>Spiralia</taxon>
        <taxon>Lophotrochozoa</taxon>
        <taxon>Platyhelminthes</taxon>
        <taxon>Trematoda</taxon>
        <taxon>Digenea</taxon>
        <taxon>Plagiorchiida</taxon>
        <taxon>Troglotremata</taxon>
        <taxon>Troglotrematidae</taxon>
        <taxon>Paragonimus</taxon>
    </lineage>
</organism>
<evidence type="ECO:0000313" key="2">
    <source>
        <dbReference type="EMBL" id="KAF5395414.1"/>
    </source>
</evidence>
<dbReference type="PANTHER" id="PTHR24221">
    <property type="entry name" value="ATP-BINDING CASSETTE SUB-FAMILY B"/>
    <property type="match status" value="1"/>
</dbReference>
<evidence type="ECO:0000313" key="3">
    <source>
        <dbReference type="Proteomes" id="UP000748531"/>
    </source>
</evidence>
<dbReference type="Proteomes" id="UP000748531">
    <property type="component" value="Unassembled WGS sequence"/>
</dbReference>
<reference evidence="2" key="1">
    <citation type="submission" date="2019-05" db="EMBL/GenBank/DDBJ databases">
        <title>Annotation for the trematode Paragonimus heterotremus.</title>
        <authorList>
            <person name="Choi Y.-J."/>
        </authorList>
    </citation>
    <scope>NUCLEOTIDE SEQUENCE</scope>
    <source>
        <strain evidence="2">LC</strain>
    </source>
</reference>
<accession>A0A8J4T2N7</accession>
<comment type="caution">
    <text evidence="2">The sequence shown here is derived from an EMBL/GenBank/DDBJ whole genome shotgun (WGS) entry which is preliminary data.</text>
</comment>
<dbReference type="InterPro" id="IPR039421">
    <property type="entry name" value="Type_1_exporter"/>
</dbReference>
<evidence type="ECO:0000256" key="1">
    <source>
        <dbReference type="ARBA" id="ARBA00022448"/>
    </source>
</evidence>
<dbReference type="SUPFAM" id="SSF52540">
    <property type="entry name" value="P-loop containing nucleoside triphosphate hydrolases"/>
    <property type="match status" value="1"/>
</dbReference>
<dbReference type="GO" id="GO:0005743">
    <property type="term" value="C:mitochondrial inner membrane"/>
    <property type="evidence" value="ECO:0007669"/>
    <property type="project" value="TreeGrafter"/>
</dbReference>
<dbReference type="AlphaFoldDB" id="A0A8J4T2N7"/>
<keyword evidence="3" id="KW-1185">Reference proteome</keyword>
<sequence length="73" mass="8448">MVRLLYRFFDVSAGSILIGGQDIRSVNLDSLRRAIAVIPQVCVCLFRIRQRFEVLFYRITLTQAAVVYRSCFC</sequence>
<dbReference type="OrthoDB" id="6500128at2759"/>
<keyword evidence="1" id="KW-0813">Transport</keyword>
<protein>
    <recommendedName>
        <fullName evidence="4">ABC transmembrane type-1 domain-containing protein</fullName>
    </recommendedName>
</protein>
<dbReference type="Gene3D" id="3.40.50.300">
    <property type="entry name" value="P-loop containing nucleotide triphosphate hydrolases"/>
    <property type="match status" value="1"/>
</dbReference>
<dbReference type="InterPro" id="IPR027417">
    <property type="entry name" value="P-loop_NTPase"/>
</dbReference>
<evidence type="ECO:0008006" key="4">
    <source>
        <dbReference type="Google" id="ProtNLM"/>
    </source>
</evidence>
<dbReference type="GO" id="GO:0042626">
    <property type="term" value="F:ATPase-coupled transmembrane transporter activity"/>
    <property type="evidence" value="ECO:0007669"/>
    <property type="project" value="TreeGrafter"/>
</dbReference>
<proteinExistence type="predicted"/>
<dbReference type="PANTHER" id="PTHR24221:SF402">
    <property type="entry name" value="IRON-SULFUR CLUSTERS TRANSPORTER ABCB7, MITOCHONDRIAL"/>
    <property type="match status" value="1"/>
</dbReference>
<gene>
    <name evidence="2" type="ORF">PHET_12251</name>
</gene>
<dbReference type="GO" id="GO:0006879">
    <property type="term" value="P:intracellular iron ion homeostasis"/>
    <property type="evidence" value="ECO:0007669"/>
    <property type="project" value="TreeGrafter"/>
</dbReference>